<dbReference type="EnsemblMetazoa" id="AATE014300-RA">
    <property type="protein sequence ID" value="AATE014300-PA.1"/>
    <property type="gene ID" value="AATE014300"/>
</dbReference>
<evidence type="ECO:0000313" key="1">
    <source>
        <dbReference type="EnsemblMetazoa" id="AATE014300-PA.1"/>
    </source>
</evidence>
<dbReference type="AlphaFoldDB" id="A0A182JA95"/>
<reference evidence="1" key="1">
    <citation type="submission" date="2022-08" db="UniProtKB">
        <authorList>
            <consortium name="EnsemblMetazoa"/>
        </authorList>
    </citation>
    <scope>IDENTIFICATION</scope>
    <source>
        <strain evidence="1">EBRO</strain>
    </source>
</reference>
<dbReference type="VEuPathDB" id="VectorBase:AATE014300"/>
<organism evidence="1">
    <name type="scientific">Anopheles atroparvus</name>
    <name type="common">European mosquito</name>
    <dbReference type="NCBI Taxonomy" id="41427"/>
    <lineage>
        <taxon>Eukaryota</taxon>
        <taxon>Metazoa</taxon>
        <taxon>Ecdysozoa</taxon>
        <taxon>Arthropoda</taxon>
        <taxon>Hexapoda</taxon>
        <taxon>Insecta</taxon>
        <taxon>Pterygota</taxon>
        <taxon>Neoptera</taxon>
        <taxon>Endopterygota</taxon>
        <taxon>Diptera</taxon>
        <taxon>Nematocera</taxon>
        <taxon>Culicoidea</taxon>
        <taxon>Culicidae</taxon>
        <taxon>Anophelinae</taxon>
        <taxon>Anopheles</taxon>
    </lineage>
</organism>
<accession>A0A182JA95</accession>
<sequence>MERAQEKHKDRSWSTTTTFVDNIYVMWNQLLGLLTVFNGFHGKLYYDYSSCCITNRSTALDQNGHDLSSRGYPKLTFLDINRPIETISNLIDHVSKRLRTVKISSVHYVKTVINYVKDLLKLGKVKQFLQQYNVTEMTDKLTDTLNLEAIATPHCDKYILCEINSHDPNNMLRRRL</sequence>
<dbReference type="EMBL" id="AXCP01007301">
    <property type="status" value="NOT_ANNOTATED_CDS"/>
    <property type="molecule type" value="Genomic_DNA"/>
</dbReference>
<name>A0A182JA95_ANOAO</name>
<protein>
    <submittedName>
        <fullName evidence="1">Uncharacterized protein</fullName>
    </submittedName>
</protein>
<proteinExistence type="predicted"/>